<dbReference type="GO" id="GO:0046872">
    <property type="term" value="F:metal ion binding"/>
    <property type="evidence" value="ECO:0007669"/>
    <property type="project" value="UniProtKB-KW"/>
</dbReference>
<accession>A0A4R5BWN6</accession>
<organism evidence="7 8">
    <name type="scientific">Saccharopolyspora karakumensis</name>
    <dbReference type="NCBI Taxonomy" id="2530386"/>
    <lineage>
        <taxon>Bacteria</taxon>
        <taxon>Bacillati</taxon>
        <taxon>Actinomycetota</taxon>
        <taxon>Actinomycetes</taxon>
        <taxon>Pseudonocardiales</taxon>
        <taxon>Pseudonocardiaceae</taxon>
        <taxon>Saccharopolyspora</taxon>
    </lineage>
</organism>
<sequence length="365" mass="38528">MQDTVALAQRLVQIDTRAGNEKPAAELIADLLSRAGFDVRVEEPVAGRANVIARCGTGTPITLTGHLDTVPADPEDWSFDPFSGAIDNGRLLGRGSSDMKAGVACLVNAAIRHATEHPHGTALQLVFTFGEETGCDGARTIDRAALSPSPLLIVAEPTANRVVLGHKGTLWLRLTARGTAAHGSRPDLGDNAVAALATAAMRIHDQGDWPISPTHGPATVNVGTFHAGSQPNLVPDRAEMQLDVRTVPEFNSHNALTAISELAGPDITIESVLDLPGVGTNGDYEVVRPIVNMLDANPTAWQPDYATYFTDASVLADRLGEPTVILYGPGEPEQAHTVDESCPVTAITDATLAIGRLLESNDFRP</sequence>
<evidence type="ECO:0000256" key="1">
    <source>
        <dbReference type="ARBA" id="ARBA00001947"/>
    </source>
</evidence>
<keyword evidence="8" id="KW-1185">Reference proteome</keyword>
<evidence type="ECO:0000313" key="7">
    <source>
        <dbReference type="EMBL" id="TDD90579.1"/>
    </source>
</evidence>
<dbReference type="InterPro" id="IPR050072">
    <property type="entry name" value="Peptidase_M20A"/>
</dbReference>
<comment type="cofactor">
    <cofactor evidence="1">
        <name>Zn(2+)</name>
        <dbReference type="ChEBI" id="CHEBI:29105"/>
    </cofactor>
</comment>
<dbReference type="InterPro" id="IPR001261">
    <property type="entry name" value="ArgE/DapE_CS"/>
</dbReference>
<dbReference type="SUPFAM" id="SSF55031">
    <property type="entry name" value="Bacterial exopeptidase dimerisation domain"/>
    <property type="match status" value="1"/>
</dbReference>
<dbReference type="InterPro" id="IPR011650">
    <property type="entry name" value="Peptidase_M20_dimer"/>
</dbReference>
<dbReference type="Proteomes" id="UP000294723">
    <property type="component" value="Unassembled WGS sequence"/>
</dbReference>
<dbReference type="InterPro" id="IPR002933">
    <property type="entry name" value="Peptidase_M20"/>
</dbReference>
<dbReference type="PANTHER" id="PTHR43808:SF8">
    <property type="entry name" value="PEPTIDASE M20 DIMERISATION DOMAIN-CONTAINING PROTEIN"/>
    <property type="match status" value="1"/>
</dbReference>
<dbReference type="Gene3D" id="3.30.70.360">
    <property type="match status" value="1"/>
</dbReference>
<dbReference type="Gene3D" id="3.40.630.10">
    <property type="entry name" value="Zn peptidases"/>
    <property type="match status" value="1"/>
</dbReference>
<evidence type="ECO:0000256" key="5">
    <source>
        <dbReference type="ARBA" id="ARBA00022833"/>
    </source>
</evidence>
<evidence type="ECO:0000256" key="2">
    <source>
        <dbReference type="ARBA" id="ARBA00006247"/>
    </source>
</evidence>
<dbReference type="GO" id="GO:0016787">
    <property type="term" value="F:hydrolase activity"/>
    <property type="evidence" value="ECO:0007669"/>
    <property type="project" value="UniProtKB-KW"/>
</dbReference>
<dbReference type="Pfam" id="PF07687">
    <property type="entry name" value="M20_dimer"/>
    <property type="match status" value="1"/>
</dbReference>
<dbReference type="PANTHER" id="PTHR43808">
    <property type="entry name" value="ACETYLORNITHINE DEACETYLASE"/>
    <property type="match status" value="1"/>
</dbReference>
<dbReference type="Pfam" id="PF01546">
    <property type="entry name" value="Peptidase_M20"/>
    <property type="match status" value="1"/>
</dbReference>
<protein>
    <submittedName>
        <fullName evidence="7">M20 family peptidase</fullName>
    </submittedName>
</protein>
<keyword evidence="5" id="KW-0862">Zinc</keyword>
<evidence type="ECO:0000313" key="8">
    <source>
        <dbReference type="Proteomes" id="UP000294723"/>
    </source>
</evidence>
<proteinExistence type="inferred from homology"/>
<gene>
    <name evidence="7" type="ORF">E1202_08095</name>
</gene>
<comment type="similarity">
    <text evidence="2">Belongs to the peptidase M20A family.</text>
</comment>
<dbReference type="PROSITE" id="PS00759">
    <property type="entry name" value="ARGE_DAPE_CPG2_2"/>
    <property type="match status" value="1"/>
</dbReference>
<reference evidence="7 8" key="1">
    <citation type="submission" date="2019-03" db="EMBL/GenBank/DDBJ databases">
        <title>Draft genome sequences of novel Actinobacteria.</title>
        <authorList>
            <person name="Sahin N."/>
            <person name="Ay H."/>
            <person name="Saygin H."/>
        </authorList>
    </citation>
    <scope>NUCLEOTIDE SEQUENCE [LARGE SCALE GENOMIC DNA]</scope>
    <source>
        <strain evidence="7 8">5K548</strain>
    </source>
</reference>
<keyword evidence="4" id="KW-0378">Hydrolase</keyword>
<dbReference type="AlphaFoldDB" id="A0A4R5BWN6"/>
<dbReference type="CDD" id="cd08659">
    <property type="entry name" value="M20_ArgE_DapE-like"/>
    <property type="match status" value="1"/>
</dbReference>
<feature type="domain" description="Peptidase M20 dimerisation" evidence="6">
    <location>
        <begin position="165"/>
        <end position="263"/>
    </location>
</feature>
<dbReference type="EMBL" id="SMLA01000008">
    <property type="protein sequence ID" value="TDD90579.1"/>
    <property type="molecule type" value="Genomic_DNA"/>
</dbReference>
<name>A0A4R5BWN6_9PSEU</name>
<dbReference type="SUPFAM" id="SSF53187">
    <property type="entry name" value="Zn-dependent exopeptidases"/>
    <property type="match status" value="1"/>
</dbReference>
<evidence type="ECO:0000256" key="4">
    <source>
        <dbReference type="ARBA" id="ARBA00022801"/>
    </source>
</evidence>
<dbReference type="InterPro" id="IPR036264">
    <property type="entry name" value="Bact_exopeptidase_dim_dom"/>
</dbReference>
<evidence type="ECO:0000259" key="6">
    <source>
        <dbReference type="Pfam" id="PF07687"/>
    </source>
</evidence>
<comment type="caution">
    <text evidence="7">The sequence shown here is derived from an EMBL/GenBank/DDBJ whole genome shotgun (WGS) entry which is preliminary data.</text>
</comment>
<dbReference type="RefSeq" id="WP_132681942.1">
    <property type="nucleotide sequence ID" value="NZ_SMLA01000008.1"/>
</dbReference>
<keyword evidence="3" id="KW-0479">Metal-binding</keyword>
<evidence type="ECO:0000256" key="3">
    <source>
        <dbReference type="ARBA" id="ARBA00022723"/>
    </source>
</evidence>